<evidence type="ECO:0000313" key="2">
    <source>
        <dbReference type="EMBL" id="RXK14457.1"/>
    </source>
</evidence>
<dbReference type="Gene3D" id="3.10.450.50">
    <property type="match status" value="1"/>
</dbReference>
<protein>
    <submittedName>
        <fullName evidence="2">Isomerase</fullName>
    </submittedName>
</protein>
<keyword evidence="2" id="KW-0413">Isomerase</keyword>
<feature type="domain" description="SnoaL-like" evidence="1">
    <location>
        <begin position="19"/>
        <end position="108"/>
    </location>
</feature>
<proteinExistence type="predicted"/>
<dbReference type="SUPFAM" id="SSF54427">
    <property type="entry name" value="NTF2-like"/>
    <property type="match status" value="1"/>
</dbReference>
<dbReference type="Pfam" id="PF12680">
    <property type="entry name" value="SnoaL_2"/>
    <property type="match status" value="1"/>
</dbReference>
<evidence type="ECO:0000313" key="3">
    <source>
        <dbReference type="Proteomes" id="UP000289718"/>
    </source>
</evidence>
<dbReference type="RefSeq" id="WP_129060596.1">
    <property type="nucleotide sequence ID" value="NZ_NXIE01000001.1"/>
</dbReference>
<accession>A0A4Q1B5P3</accession>
<evidence type="ECO:0000259" key="1">
    <source>
        <dbReference type="Pfam" id="PF12680"/>
    </source>
</evidence>
<dbReference type="AlphaFoldDB" id="A0A4Q1B5P3"/>
<dbReference type="InterPro" id="IPR032710">
    <property type="entry name" value="NTF2-like_dom_sf"/>
</dbReference>
<gene>
    <name evidence="2" type="ORF">CP965_03130</name>
</gene>
<keyword evidence="3" id="KW-1185">Reference proteome</keyword>
<sequence>MKAQDYASFFESIDKDTPLKEYAKFFDLNAKFKDPFHEVKGLQNIFRVFLNMYKKLDEPKFKVDEIVESRNIAYIKWTFTFKFKKEENLQSFEGVSRVIFNSDDKVILHEDFWDAASNLYEKLPVISFLIKFVKRKING</sequence>
<dbReference type="OrthoDB" id="1115105at2"/>
<name>A0A4Q1B5P3_9BACT</name>
<organism evidence="2 3">
    <name type="scientific">Halarcobacter mediterraneus</name>
    <dbReference type="NCBI Taxonomy" id="2023153"/>
    <lineage>
        <taxon>Bacteria</taxon>
        <taxon>Pseudomonadati</taxon>
        <taxon>Campylobacterota</taxon>
        <taxon>Epsilonproteobacteria</taxon>
        <taxon>Campylobacterales</taxon>
        <taxon>Arcobacteraceae</taxon>
        <taxon>Halarcobacter</taxon>
    </lineage>
</organism>
<dbReference type="Proteomes" id="UP000289718">
    <property type="component" value="Unassembled WGS sequence"/>
</dbReference>
<dbReference type="GO" id="GO:0016853">
    <property type="term" value="F:isomerase activity"/>
    <property type="evidence" value="ECO:0007669"/>
    <property type="project" value="UniProtKB-KW"/>
</dbReference>
<reference evidence="2 3" key="1">
    <citation type="submission" date="2017-09" db="EMBL/GenBank/DDBJ databases">
        <title>Genomics of the genus Arcobacter.</title>
        <authorList>
            <person name="Perez-Cataluna A."/>
            <person name="Figueras M.J."/>
            <person name="Salas-Masso N."/>
        </authorList>
    </citation>
    <scope>NUCLEOTIDE SEQUENCE [LARGE SCALE GENOMIC DNA]</scope>
    <source>
        <strain evidence="2 3">F156-34</strain>
    </source>
</reference>
<comment type="caution">
    <text evidence="2">The sequence shown here is derived from an EMBL/GenBank/DDBJ whole genome shotgun (WGS) entry which is preliminary data.</text>
</comment>
<dbReference type="EMBL" id="NXIE01000001">
    <property type="protein sequence ID" value="RXK14457.1"/>
    <property type="molecule type" value="Genomic_DNA"/>
</dbReference>
<dbReference type="InterPro" id="IPR037401">
    <property type="entry name" value="SnoaL-like"/>
</dbReference>